<reference evidence="4" key="1">
    <citation type="journal article" date="2015" name="PLoS Genet.">
        <title>The dynamic genome and transcriptome of the human fungal pathogen Blastomyces and close relative Emmonsia.</title>
        <authorList>
            <person name="Munoz J.F."/>
            <person name="Gauthier G.M."/>
            <person name="Desjardins C.A."/>
            <person name="Gallo J.E."/>
            <person name="Holder J."/>
            <person name="Sullivan T.D."/>
            <person name="Marty A.J."/>
            <person name="Carmen J.C."/>
            <person name="Chen Z."/>
            <person name="Ding L."/>
            <person name="Gujja S."/>
            <person name="Magrini V."/>
            <person name="Misas E."/>
            <person name="Mitreva M."/>
            <person name="Priest M."/>
            <person name="Saif S."/>
            <person name="Whiston E.A."/>
            <person name="Young S."/>
            <person name="Zeng Q."/>
            <person name="Goldman W.E."/>
            <person name="Mardis E.R."/>
            <person name="Taylor J.W."/>
            <person name="McEwen J.G."/>
            <person name="Clay O.K."/>
            <person name="Klein B.S."/>
            <person name="Cuomo C.A."/>
        </authorList>
    </citation>
    <scope>NUCLEOTIDE SEQUENCE [LARGE SCALE GENOMIC DNA]</scope>
    <source>
        <strain evidence="4">UAMH 139</strain>
    </source>
</reference>
<dbReference type="Proteomes" id="UP000053573">
    <property type="component" value="Unassembled WGS sequence"/>
</dbReference>
<organism evidence="3 4">
    <name type="scientific">Blastomyces silverae</name>
    <dbReference type="NCBI Taxonomy" id="2060906"/>
    <lineage>
        <taxon>Eukaryota</taxon>
        <taxon>Fungi</taxon>
        <taxon>Dikarya</taxon>
        <taxon>Ascomycota</taxon>
        <taxon>Pezizomycotina</taxon>
        <taxon>Eurotiomycetes</taxon>
        <taxon>Eurotiomycetidae</taxon>
        <taxon>Onygenales</taxon>
        <taxon>Ajellomycetaceae</taxon>
        <taxon>Blastomyces</taxon>
    </lineage>
</organism>
<dbReference type="PANTHER" id="PTHR33365">
    <property type="entry name" value="YALI0B05434P"/>
    <property type="match status" value="1"/>
</dbReference>
<dbReference type="PANTHER" id="PTHR33365:SF14">
    <property type="entry name" value="TAT PATHWAY SIGNAL SEQUENCE"/>
    <property type="match status" value="1"/>
</dbReference>
<dbReference type="InterPro" id="IPR021765">
    <property type="entry name" value="UstYa-like"/>
</dbReference>
<comment type="caution">
    <text evidence="3">The sequence shown here is derived from an EMBL/GenBank/DDBJ whole genome shotgun (WGS) entry which is preliminary data.</text>
</comment>
<dbReference type="EMBL" id="LDEV01002989">
    <property type="protein sequence ID" value="KLJ06709.1"/>
    <property type="molecule type" value="Genomic_DNA"/>
</dbReference>
<feature type="transmembrane region" description="Helical" evidence="2">
    <location>
        <begin position="47"/>
        <end position="67"/>
    </location>
</feature>
<evidence type="ECO:0000256" key="1">
    <source>
        <dbReference type="ARBA" id="ARBA00035112"/>
    </source>
</evidence>
<evidence type="ECO:0000256" key="2">
    <source>
        <dbReference type="SAM" id="Phobius"/>
    </source>
</evidence>
<keyword evidence="2" id="KW-0472">Membrane</keyword>
<keyword evidence="4" id="KW-1185">Reference proteome</keyword>
<keyword evidence="2" id="KW-0812">Transmembrane</keyword>
<name>A0A0H1B5J6_9EURO</name>
<dbReference type="GO" id="GO:0043386">
    <property type="term" value="P:mycotoxin biosynthetic process"/>
    <property type="evidence" value="ECO:0007669"/>
    <property type="project" value="InterPro"/>
</dbReference>
<dbReference type="OrthoDB" id="3687641at2759"/>
<evidence type="ECO:0008006" key="5">
    <source>
        <dbReference type="Google" id="ProtNLM"/>
    </source>
</evidence>
<proteinExistence type="inferred from homology"/>
<protein>
    <recommendedName>
        <fullName evidence="5">Tat pathway signal sequence</fullName>
    </recommendedName>
</protein>
<evidence type="ECO:0000313" key="3">
    <source>
        <dbReference type="EMBL" id="KLJ06709.1"/>
    </source>
</evidence>
<gene>
    <name evidence="3" type="ORF">EMPG_17800</name>
</gene>
<sequence>MFRKWVGLSRLKCLNQELDDYDGEAEQNLLTKRKHFPNRLSSSRTKCIFSAAAGFIVGVSSVFIYFLCISSSPPIFGKNAALKQTSYWSKLLDEIEIPTYTVRMNGTLFPPPDPDFSRQEPNADSDAAWEVFEKIRTHVVTRDDIIKLGKDPDTVARFDDEYWGLGQDAYMAQLDIFHQIHCLNRLRKAAFATYPGYTPVETEDAYSKIWWVHIGHCVDMLLQNIKCYGNTDMITVAWVGDHGKIWPDFSINHKCRDFDAIMKWNLEHAVDVGKFSRMPLPNDAYLWPKPWEDPEAELGHPLGKNEWKGGRQCH</sequence>
<keyword evidence="2" id="KW-1133">Transmembrane helix</keyword>
<evidence type="ECO:0000313" key="4">
    <source>
        <dbReference type="Proteomes" id="UP000053573"/>
    </source>
</evidence>
<dbReference type="AlphaFoldDB" id="A0A0H1B5J6"/>
<accession>A0A0H1B5J6</accession>
<dbReference type="STRING" id="2060906.A0A0H1B5J6"/>
<comment type="similarity">
    <text evidence="1">Belongs to the ustYa family.</text>
</comment>
<dbReference type="Pfam" id="PF11807">
    <property type="entry name" value="UstYa"/>
    <property type="match status" value="1"/>
</dbReference>